<proteinExistence type="predicted"/>
<sequence>MIYQYYQKIKDYNFSEDQILVFGCHELGKHYSGYAQTALHHFGAKLGQGEGRQGQSYGIPTIAKNGEVLDLKLIQNYINNFKQYAKSNPHLEFYLTEIGCGFANFSLNQIGPLFKDSPTNIYFPRSFVPFLEDLTVFSVEDIEHVWKADDTHIELPLNTGTTVRLKLDHQHRLNMQPNVWERINTNQNIQYLTLNEQQFNQLDQAIENFRKEEALLFSELM</sequence>
<organism evidence="1 2">
    <name type="scientific">Acinetobacter junii</name>
    <dbReference type="NCBI Taxonomy" id="40215"/>
    <lineage>
        <taxon>Bacteria</taxon>
        <taxon>Pseudomonadati</taxon>
        <taxon>Pseudomonadota</taxon>
        <taxon>Gammaproteobacteria</taxon>
        <taxon>Moraxellales</taxon>
        <taxon>Moraxellaceae</taxon>
        <taxon>Acinetobacter</taxon>
    </lineage>
</organism>
<reference evidence="1" key="1">
    <citation type="submission" date="2021-06" db="EMBL/GenBank/DDBJ databases">
        <title>Propagation of a rapidly emergent carbapenem-resistant Acinetobacter baumannii lineage by various extra-hospital transmission networks.</title>
        <authorList>
            <person name="Calix J."/>
        </authorList>
    </citation>
    <scope>NUCLEOTIDE SEQUENCE</scope>
    <source>
        <strain evidence="1">WU_MDCI_Aw63</strain>
    </source>
</reference>
<accession>A0AAW5RGC1</accession>
<dbReference type="RefSeq" id="WP_262579401.1">
    <property type="nucleotide sequence ID" value="NZ_JAHPRE010000072.1"/>
</dbReference>
<dbReference type="Proteomes" id="UP001208534">
    <property type="component" value="Unassembled WGS sequence"/>
</dbReference>
<name>A0AAW5RGC1_ACIJU</name>
<dbReference type="AlphaFoldDB" id="A0AAW5RGC1"/>
<evidence type="ECO:0000313" key="2">
    <source>
        <dbReference type="Proteomes" id="UP001208534"/>
    </source>
</evidence>
<comment type="caution">
    <text evidence="1">The sequence shown here is derived from an EMBL/GenBank/DDBJ whole genome shotgun (WGS) entry which is preliminary data.</text>
</comment>
<evidence type="ECO:0000313" key="1">
    <source>
        <dbReference type="EMBL" id="MCU4398136.1"/>
    </source>
</evidence>
<gene>
    <name evidence="1" type="ORF">KTH64_14545</name>
</gene>
<dbReference type="EMBL" id="JAHPRE010000072">
    <property type="protein sequence ID" value="MCU4398136.1"/>
    <property type="molecule type" value="Genomic_DNA"/>
</dbReference>
<protein>
    <submittedName>
        <fullName evidence="1">Uncharacterized protein</fullName>
    </submittedName>
</protein>